<dbReference type="Proteomes" id="UP001159364">
    <property type="component" value="Linkage Group LG07"/>
</dbReference>
<name>A0AAV8T0M5_9ROSI</name>
<organism evidence="1 2">
    <name type="scientific">Erythroxylum novogranatense</name>
    <dbReference type="NCBI Taxonomy" id="1862640"/>
    <lineage>
        <taxon>Eukaryota</taxon>
        <taxon>Viridiplantae</taxon>
        <taxon>Streptophyta</taxon>
        <taxon>Embryophyta</taxon>
        <taxon>Tracheophyta</taxon>
        <taxon>Spermatophyta</taxon>
        <taxon>Magnoliopsida</taxon>
        <taxon>eudicotyledons</taxon>
        <taxon>Gunneridae</taxon>
        <taxon>Pentapetalae</taxon>
        <taxon>rosids</taxon>
        <taxon>fabids</taxon>
        <taxon>Malpighiales</taxon>
        <taxon>Erythroxylaceae</taxon>
        <taxon>Erythroxylum</taxon>
    </lineage>
</organism>
<evidence type="ECO:0000313" key="2">
    <source>
        <dbReference type="Proteomes" id="UP001159364"/>
    </source>
</evidence>
<dbReference type="PANTHER" id="PTHR46148:SF57">
    <property type="entry name" value="OS12G0499874 PROTEIN"/>
    <property type="match status" value="1"/>
</dbReference>
<reference evidence="1 2" key="1">
    <citation type="submission" date="2021-09" db="EMBL/GenBank/DDBJ databases">
        <title>Genomic insights and catalytic innovation underlie evolution of tropane alkaloids biosynthesis.</title>
        <authorList>
            <person name="Wang Y.-J."/>
            <person name="Tian T."/>
            <person name="Huang J.-P."/>
            <person name="Huang S.-X."/>
        </authorList>
    </citation>
    <scope>NUCLEOTIDE SEQUENCE [LARGE SCALE GENOMIC DNA]</scope>
    <source>
        <strain evidence="1">KIB-2018</strain>
        <tissue evidence="1">Leaf</tissue>
    </source>
</reference>
<evidence type="ECO:0000313" key="1">
    <source>
        <dbReference type="EMBL" id="KAJ8760217.1"/>
    </source>
</evidence>
<dbReference type="PANTHER" id="PTHR46148">
    <property type="entry name" value="CHROMO DOMAIN-CONTAINING PROTEIN"/>
    <property type="match status" value="1"/>
</dbReference>
<comment type="caution">
    <text evidence="1">The sequence shown here is derived from an EMBL/GenBank/DDBJ whole genome shotgun (WGS) entry which is preliminary data.</text>
</comment>
<dbReference type="AlphaFoldDB" id="A0AAV8T0M5"/>
<protein>
    <recommendedName>
        <fullName evidence="3">Chromo domain-containing protein</fullName>
    </recommendedName>
</protein>
<dbReference type="EMBL" id="JAIWQS010000007">
    <property type="protein sequence ID" value="KAJ8760217.1"/>
    <property type="molecule type" value="Genomic_DNA"/>
</dbReference>
<gene>
    <name evidence="1" type="ORF">K2173_011087</name>
</gene>
<accession>A0AAV8T0M5</accession>
<evidence type="ECO:0008006" key="3">
    <source>
        <dbReference type="Google" id="ProtNLM"/>
    </source>
</evidence>
<proteinExistence type="predicted"/>
<keyword evidence="2" id="KW-1185">Reference proteome</keyword>
<sequence length="288" mass="33623">MEYEVGEKVFLKTSPWKGVMRFGKQDWRYLWNCRDSRCLPCVYVEETSEVQLRDDMSYEEQPVKILDTKEKVLRNKMVQLVKVLWRNHLVEEATWEPLDAMQEKYPHLFDDLGLKCGNAENWVSESSFRLARRDVRMNTPRRARGGSNVATNKYLFAATCDSLFATTYERSVHRDVRGRLIATYEEIWLAAASVPSSWRTFKCPIEETKPTSLHRKRKDTSESTTQAILGLMAFYENEKNEMMKALKNASNMEQIVMCIIWLTPLLSPPQVQIETIVDLARHRKLQAS</sequence>